<comment type="similarity">
    <text evidence="3">Belongs to the peptidase S1C family.</text>
</comment>
<keyword evidence="17" id="KW-1185">Reference proteome</keyword>
<dbReference type="Proteomes" id="UP001082899">
    <property type="component" value="Unassembled WGS sequence"/>
</dbReference>
<evidence type="ECO:0000313" key="17">
    <source>
        <dbReference type="Proteomes" id="UP001082899"/>
    </source>
</evidence>
<sequence length="576" mass="58683">MKTVSSIPLPNAAADARTSPPAIFSVSRRARMARAACRLVRRALLSMALSGATLAPLSLVQAAPSGVVNAAASSGASVAVAAAASGSSAPIPAALAGTPGVPAVAAPPIALPDFTPLVDKVGPAVVNIRTTERVGIARAGAAPRGGGAGSGEDGEMADFFRRFFGIPLPPALLPDNRRRSPEAPGAPSDTERDNGLGSGFILSSDGYVMTNAHVVEGADAIYVTLTDRREFKARLIGVDKPTDVAVVKIDASKLPAVVIGDSEKVRVGEWVLAIGSPFGLENTVTAGIVSAKSRYTGEYLPFIQTDVAVNPGNSGGPLINMRGEVIGINSQIYSRTGGFMGISFSIPIDEAMRVANQLKTTGVVTRGRIGVQIGPVTGDVAESLGLPYSEGALVSSVIAGGPAEKAGVLPGDIILQYDGHAINQFGDLPRLVGGARPGTQAPLVVYRKGQSKTLVVTIAQQASDKAAPAAATQADPAAPARPRNPLGLTVGDLTPDQARALGNRPGVQVLASEGPSRGAGLLKGDLILRVGNTDVASAREFDAVVSRLGGRPLVPLLVQRGDATLFVAVRPRAGAK</sequence>
<dbReference type="Gene3D" id="2.30.42.10">
    <property type="match status" value="2"/>
</dbReference>
<keyword evidence="12" id="KW-0346">Stress response</keyword>
<evidence type="ECO:0000256" key="1">
    <source>
        <dbReference type="ARBA" id="ARBA00001772"/>
    </source>
</evidence>
<dbReference type="EC" id="3.4.21.107" evidence="4"/>
<evidence type="ECO:0000256" key="7">
    <source>
        <dbReference type="ARBA" id="ARBA00022729"/>
    </source>
</evidence>
<evidence type="ECO:0000256" key="5">
    <source>
        <dbReference type="ARBA" id="ARBA00013958"/>
    </source>
</evidence>
<evidence type="ECO:0000256" key="2">
    <source>
        <dbReference type="ARBA" id="ARBA00004418"/>
    </source>
</evidence>
<dbReference type="PANTHER" id="PTHR22939:SF130">
    <property type="entry name" value="PERIPLASMIC SERINE ENDOPROTEASE DEGP-LIKE-RELATED"/>
    <property type="match status" value="1"/>
</dbReference>
<dbReference type="SUPFAM" id="SSF50156">
    <property type="entry name" value="PDZ domain-like"/>
    <property type="match status" value="2"/>
</dbReference>
<gene>
    <name evidence="16" type="ORF">OVY01_15295</name>
</gene>
<dbReference type="InterPro" id="IPR036034">
    <property type="entry name" value="PDZ_sf"/>
</dbReference>
<dbReference type="SUPFAM" id="SSF50494">
    <property type="entry name" value="Trypsin-like serine proteases"/>
    <property type="match status" value="1"/>
</dbReference>
<dbReference type="PROSITE" id="PS50106">
    <property type="entry name" value="PDZ"/>
    <property type="match status" value="1"/>
</dbReference>
<keyword evidence="10" id="KW-0378">Hydrolase</keyword>
<dbReference type="EMBL" id="JAPMXC010000005">
    <property type="protein sequence ID" value="MCY0388550.1"/>
    <property type="molecule type" value="Genomic_DNA"/>
</dbReference>
<evidence type="ECO:0000256" key="12">
    <source>
        <dbReference type="ARBA" id="ARBA00023016"/>
    </source>
</evidence>
<feature type="region of interest" description="Disordered" evidence="14">
    <location>
        <begin position="171"/>
        <end position="195"/>
    </location>
</feature>
<feature type="domain" description="PDZ" evidence="15">
    <location>
        <begin position="370"/>
        <end position="422"/>
    </location>
</feature>
<dbReference type="InterPro" id="IPR009003">
    <property type="entry name" value="Peptidase_S1_PA"/>
</dbReference>
<dbReference type="Pfam" id="PF13365">
    <property type="entry name" value="Trypsin_2"/>
    <property type="match status" value="1"/>
</dbReference>
<evidence type="ECO:0000256" key="13">
    <source>
        <dbReference type="ARBA" id="ARBA00032850"/>
    </source>
</evidence>
<comment type="subcellular location">
    <subcellularLocation>
        <location evidence="2">Periplasm</location>
    </subcellularLocation>
</comment>
<organism evidence="16 17">
    <name type="scientific">Robbsia betulipollinis</name>
    <dbReference type="NCBI Taxonomy" id="2981849"/>
    <lineage>
        <taxon>Bacteria</taxon>
        <taxon>Pseudomonadati</taxon>
        <taxon>Pseudomonadota</taxon>
        <taxon>Betaproteobacteria</taxon>
        <taxon>Burkholderiales</taxon>
        <taxon>Burkholderiaceae</taxon>
        <taxon>Robbsia</taxon>
    </lineage>
</organism>
<dbReference type="PANTHER" id="PTHR22939">
    <property type="entry name" value="SERINE PROTEASE FAMILY S1C HTRA-RELATED"/>
    <property type="match status" value="1"/>
</dbReference>
<dbReference type="SMART" id="SM00228">
    <property type="entry name" value="PDZ"/>
    <property type="match status" value="2"/>
</dbReference>
<evidence type="ECO:0000256" key="6">
    <source>
        <dbReference type="ARBA" id="ARBA00022670"/>
    </source>
</evidence>
<comment type="caution">
    <text evidence="16">The sequence shown here is derived from an EMBL/GenBank/DDBJ whole genome shotgun (WGS) entry which is preliminary data.</text>
</comment>
<dbReference type="InterPro" id="IPR011782">
    <property type="entry name" value="Pept_S1C_Do"/>
</dbReference>
<evidence type="ECO:0000313" key="16">
    <source>
        <dbReference type="EMBL" id="MCY0388550.1"/>
    </source>
</evidence>
<dbReference type="InterPro" id="IPR001478">
    <property type="entry name" value="PDZ"/>
</dbReference>
<dbReference type="RefSeq" id="WP_267848443.1">
    <property type="nucleotide sequence ID" value="NZ_JAPMXC010000005.1"/>
</dbReference>
<proteinExistence type="inferred from homology"/>
<dbReference type="Pfam" id="PF13180">
    <property type="entry name" value="PDZ_2"/>
    <property type="match status" value="1"/>
</dbReference>
<keyword evidence="11" id="KW-0720">Serine protease</keyword>
<evidence type="ECO:0000256" key="9">
    <source>
        <dbReference type="ARBA" id="ARBA00022764"/>
    </source>
</evidence>
<accession>A0ABT3ZRI3</accession>
<comment type="catalytic activity">
    <reaction evidence="1">
        <text>Acts on substrates that are at least partially unfolded. The cleavage site P1 residue is normally between a pair of hydrophobic residues, such as Val-|-Val.</text>
        <dbReference type="EC" id="3.4.21.107"/>
    </reaction>
</comment>
<keyword evidence="7" id="KW-0732">Signal</keyword>
<keyword evidence="8" id="KW-0677">Repeat</keyword>
<dbReference type="CDD" id="cd10839">
    <property type="entry name" value="cpPDZ1_DegP-like"/>
    <property type="match status" value="1"/>
</dbReference>
<reference evidence="16" key="1">
    <citation type="submission" date="2022-11" db="EMBL/GenBank/DDBJ databases">
        <title>Robbsia betulipollinis sp. nov., isolated from pollen of birch (Betula pendula).</title>
        <authorList>
            <person name="Shi H."/>
            <person name="Ambika Manirajan B."/>
            <person name="Ratering S."/>
            <person name="Geissler-Plaum R."/>
            <person name="Schnell S."/>
        </authorList>
    </citation>
    <scope>NUCLEOTIDE SEQUENCE</scope>
    <source>
        <strain evidence="16">Bb-Pol-6</strain>
    </source>
</reference>
<dbReference type="PRINTS" id="PR00834">
    <property type="entry name" value="PROTEASES2C"/>
</dbReference>
<protein>
    <recommendedName>
        <fullName evidence="5">Probable periplasmic serine endoprotease DegP-like</fullName>
        <ecNumber evidence="4">3.4.21.107</ecNumber>
    </recommendedName>
    <alternativeName>
        <fullName evidence="13">Protease Do</fullName>
    </alternativeName>
</protein>
<evidence type="ECO:0000256" key="10">
    <source>
        <dbReference type="ARBA" id="ARBA00022801"/>
    </source>
</evidence>
<keyword evidence="6" id="KW-0645">Protease</keyword>
<evidence type="ECO:0000256" key="11">
    <source>
        <dbReference type="ARBA" id="ARBA00022825"/>
    </source>
</evidence>
<evidence type="ECO:0000256" key="4">
    <source>
        <dbReference type="ARBA" id="ARBA00013035"/>
    </source>
</evidence>
<dbReference type="Gene3D" id="2.40.10.120">
    <property type="match status" value="1"/>
</dbReference>
<evidence type="ECO:0000256" key="3">
    <source>
        <dbReference type="ARBA" id="ARBA00010541"/>
    </source>
</evidence>
<evidence type="ECO:0000256" key="8">
    <source>
        <dbReference type="ARBA" id="ARBA00022737"/>
    </source>
</evidence>
<name>A0ABT3ZRI3_9BURK</name>
<evidence type="ECO:0000259" key="15">
    <source>
        <dbReference type="PROSITE" id="PS50106"/>
    </source>
</evidence>
<keyword evidence="9" id="KW-0574">Periplasm</keyword>
<dbReference type="InterPro" id="IPR001940">
    <property type="entry name" value="Peptidase_S1C"/>
</dbReference>
<dbReference type="NCBIfam" id="TIGR02037">
    <property type="entry name" value="degP_htrA_DO"/>
    <property type="match status" value="1"/>
</dbReference>
<evidence type="ECO:0000256" key="14">
    <source>
        <dbReference type="SAM" id="MobiDB-lite"/>
    </source>
</evidence>